<keyword evidence="2" id="KW-0507">mRNA processing</keyword>
<dbReference type="FunFam" id="1.10.10.440:FF:000013">
    <property type="entry name" value="pre-mRNA-processing protein 40A isoform X1"/>
    <property type="match status" value="1"/>
</dbReference>
<feature type="compositionally biased region" description="Low complexity" evidence="7">
    <location>
        <begin position="21"/>
        <end position="40"/>
    </location>
</feature>
<keyword evidence="4" id="KW-0508">mRNA splicing</keyword>
<dbReference type="InterPro" id="IPR002713">
    <property type="entry name" value="FF_domain"/>
</dbReference>
<dbReference type="InterPro" id="IPR036517">
    <property type="entry name" value="FF_domain_sf"/>
</dbReference>
<evidence type="ECO:0000256" key="6">
    <source>
        <dbReference type="SAM" id="Coils"/>
    </source>
</evidence>
<dbReference type="PANTHER" id="PTHR11864:SF0">
    <property type="entry name" value="PRP40 PRE-MRNA PROCESSING FACTOR 40 HOMOLOG A (YEAST)"/>
    <property type="match status" value="1"/>
</dbReference>
<comment type="subcellular location">
    <subcellularLocation>
        <location evidence="1">Nucleus</location>
    </subcellularLocation>
</comment>
<organism evidence="9 10">
    <name type="scientific">Caligus rogercresseyi</name>
    <name type="common">Sea louse</name>
    <dbReference type="NCBI Taxonomy" id="217165"/>
    <lineage>
        <taxon>Eukaryota</taxon>
        <taxon>Metazoa</taxon>
        <taxon>Ecdysozoa</taxon>
        <taxon>Arthropoda</taxon>
        <taxon>Crustacea</taxon>
        <taxon>Multicrustacea</taxon>
        <taxon>Hexanauplia</taxon>
        <taxon>Copepoda</taxon>
        <taxon>Siphonostomatoida</taxon>
        <taxon>Caligidae</taxon>
        <taxon>Caligus</taxon>
    </lineage>
</organism>
<sequence>MAATLAAYSSNDASASKKGKGPNNSGSHSSSPASNIPSGPTKVIFKDKKEAMEAFKDLLREKKVPSTANWETALKLISRDPRYEYLSKLNEKKQAFNAFKIQKQKEEKEDQRLRDKKAKEDFEDFLTLHESVNSSVKYYRLEEMFGEMPVWKNVGESDRREIYLDALRNMQKNEKEEEKRLRRKNTNRLTDILNRMTGIRFDTTWAMAQKMLIDNPAFADDDDSCPWTRKTP</sequence>
<protein>
    <submittedName>
        <fullName evidence="9">PremRNAprocessing factor 40 -like protein Alike</fullName>
    </submittedName>
</protein>
<dbReference type="GO" id="GO:0005685">
    <property type="term" value="C:U1 snRNP"/>
    <property type="evidence" value="ECO:0007669"/>
    <property type="project" value="TreeGrafter"/>
</dbReference>
<dbReference type="PANTHER" id="PTHR11864">
    <property type="entry name" value="PRE-MRNA-PROCESSING PROTEIN PRP40"/>
    <property type="match status" value="1"/>
</dbReference>
<reference evidence="10" key="1">
    <citation type="submission" date="2021-01" db="EMBL/GenBank/DDBJ databases">
        <title>Caligus Genome Assembly.</title>
        <authorList>
            <person name="Gallardo-Escarate C."/>
        </authorList>
    </citation>
    <scope>NUCLEOTIDE SEQUENCE [LARGE SCALE GENOMIC DNA]</scope>
</reference>
<accession>A0A7T8GWL3</accession>
<dbReference type="Pfam" id="PF01846">
    <property type="entry name" value="FF"/>
    <property type="match status" value="1"/>
</dbReference>
<evidence type="ECO:0000313" key="9">
    <source>
        <dbReference type="EMBL" id="QQP39137.1"/>
    </source>
</evidence>
<dbReference type="GO" id="GO:0071004">
    <property type="term" value="C:U2-type prespliceosome"/>
    <property type="evidence" value="ECO:0007669"/>
    <property type="project" value="TreeGrafter"/>
</dbReference>
<dbReference type="SMART" id="SM00441">
    <property type="entry name" value="FF"/>
    <property type="match status" value="1"/>
</dbReference>
<keyword evidence="3" id="KW-0677">Repeat</keyword>
<dbReference type="Proteomes" id="UP000595437">
    <property type="component" value="Chromosome 14"/>
</dbReference>
<evidence type="ECO:0000256" key="3">
    <source>
        <dbReference type="ARBA" id="ARBA00022737"/>
    </source>
</evidence>
<keyword evidence="6" id="KW-0175">Coiled coil</keyword>
<feature type="coiled-coil region" evidence="6">
    <location>
        <begin position="160"/>
        <end position="187"/>
    </location>
</feature>
<feature type="coiled-coil region" evidence="6">
    <location>
        <begin position="89"/>
        <end position="121"/>
    </location>
</feature>
<dbReference type="Gene3D" id="1.10.10.440">
    <property type="entry name" value="FF domain"/>
    <property type="match status" value="2"/>
</dbReference>
<evidence type="ECO:0000256" key="4">
    <source>
        <dbReference type="ARBA" id="ARBA00023187"/>
    </source>
</evidence>
<name>A0A7T8GWL3_CALRO</name>
<evidence type="ECO:0000313" key="10">
    <source>
        <dbReference type="Proteomes" id="UP000595437"/>
    </source>
</evidence>
<gene>
    <name evidence="9" type="ORF">FKW44_019927</name>
</gene>
<keyword evidence="10" id="KW-1185">Reference proteome</keyword>
<dbReference type="SUPFAM" id="SSF81698">
    <property type="entry name" value="FF domain"/>
    <property type="match status" value="3"/>
</dbReference>
<evidence type="ECO:0000256" key="1">
    <source>
        <dbReference type="ARBA" id="ARBA00004123"/>
    </source>
</evidence>
<dbReference type="InterPro" id="IPR039726">
    <property type="entry name" value="Prp40-like"/>
</dbReference>
<feature type="domain" description="FF" evidence="8">
    <location>
        <begin position="48"/>
        <end position="102"/>
    </location>
</feature>
<dbReference type="PROSITE" id="PS51676">
    <property type="entry name" value="FF"/>
    <property type="match status" value="1"/>
</dbReference>
<evidence type="ECO:0000256" key="7">
    <source>
        <dbReference type="SAM" id="MobiDB-lite"/>
    </source>
</evidence>
<dbReference type="GO" id="GO:0045292">
    <property type="term" value="P:mRNA cis splicing, via spliceosome"/>
    <property type="evidence" value="ECO:0007669"/>
    <property type="project" value="InterPro"/>
</dbReference>
<feature type="region of interest" description="Disordered" evidence="7">
    <location>
        <begin position="1"/>
        <end position="42"/>
    </location>
</feature>
<dbReference type="AlphaFoldDB" id="A0A7T8GWL3"/>
<dbReference type="GO" id="GO:0003723">
    <property type="term" value="F:RNA binding"/>
    <property type="evidence" value="ECO:0007669"/>
    <property type="project" value="TreeGrafter"/>
</dbReference>
<evidence type="ECO:0000256" key="5">
    <source>
        <dbReference type="ARBA" id="ARBA00023242"/>
    </source>
</evidence>
<evidence type="ECO:0000256" key="2">
    <source>
        <dbReference type="ARBA" id="ARBA00022664"/>
    </source>
</evidence>
<proteinExistence type="predicted"/>
<evidence type="ECO:0000259" key="8">
    <source>
        <dbReference type="PROSITE" id="PS51676"/>
    </source>
</evidence>
<dbReference type="OrthoDB" id="187617at2759"/>
<dbReference type="EMBL" id="CP045903">
    <property type="protein sequence ID" value="QQP39137.1"/>
    <property type="molecule type" value="Genomic_DNA"/>
</dbReference>
<keyword evidence="5" id="KW-0539">Nucleus</keyword>